<proteinExistence type="predicted"/>
<dbReference type="EMBL" id="CM056744">
    <property type="protein sequence ID" value="KAJ8666582.1"/>
    <property type="molecule type" value="Genomic_DNA"/>
</dbReference>
<accession>A0ACC2N8B5</accession>
<name>A0ACC2N8B5_9HYME</name>
<organism evidence="1 2">
    <name type="scientific">Eretmocerus hayati</name>
    <dbReference type="NCBI Taxonomy" id="131215"/>
    <lineage>
        <taxon>Eukaryota</taxon>
        <taxon>Metazoa</taxon>
        <taxon>Ecdysozoa</taxon>
        <taxon>Arthropoda</taxon>
        <taxon>Hexapoda</taxon>
        <taxon>Insecta</taxon>
        <taxon>Pterygota</taxon>
        <taxon>Neoptera</taxon>
        <taxon>Endopterygota</taxon>
        <taxon>Hymenoptera</taxon>
        <taxon>Apocrita</taxon>
        <taxon>Proctotrupomorpha</taxon>
        <taxon>Chalcidoidea</taxon>
        <taxon>Aphelinidae</taxon>
        <taxon>Aphelininae</taxon>
        <taxon>Eretmocerus</taxon>
    </lineage>
</organism>
<sequence>MACLNNVVLECDWSDEDIGVSDMNVKSDGSAFFSESDEETFGGPLYHELNVESSRVEENKRRDQVEEKSSDICEEFGFLNKSLELPVLVPRLIVPINESHASFSAEKLKKRSFKKPTRNLIPTGNLANYIKNMLKKTPLGSDVQKVGYLVLTQNSEI</sequence>
<keyword evidence="2" id="KW-1185">Reference proteome</keyword>
<dbReference type="Proteomes" id="UP001239111">
    <property type="component" value="Chromosome 4"/>
</dbReference>
<reference evidence="1" key="1">
    <citation type="submission" date="2023-04" db="EMBL/GenBank/DDBJ databases">
        <title>A chromosome-level genome assembly of the parasitoid wasp Eretmocerus hayati.</title>
        <authorList>
            <person name="Zhong Y."/>
            <person name="Liu S."/>
            <person name="Liu Y."/>
        </authorList>
    </citation>
    <scope>NUCLEOTIDE SEQUENCE</scope>
    <source>
        <strain evidence="1">ZJU_SS_LIU_2023</strain>
    </source>
</reference>
<gene>
    <name evidence="1" type="ORF">QAD02_008244</name>
</gene>
<evidence type="ECO:0000313" key="1">
    <source>
        <dbReference type="EMBL" id="KAJ8666582.1"/>
    </source>
</evidence>
<protein>
    <submittedName>
        <fullName evidence="1">Uncharacterized protein</fullName>
    </submittedName>
</protein>
<comment type="caution">
    <text evidence="1">The sequence shown here is derived from an EMBL/GenBank/DDBJ whole genome shotgun (WGS) entry which is preliminary data.</text>
</comment>
<evidence type="ECO:0000313" key="2">
    <source>
        <dbReference type="Proteomes" id="UP001239111"/>
    </source>
</evidence>